<comment type="caution">
    <text evidence="3">The sequence shown here is derived from an EMBL/GenBank/DDBJ whole genome shotgun (WGS) entry which is preliminary data.</text>
</comment>
<evidence type="ECO:0000259" key="2">
    <source>
        <dbReference type="Pfam" id="PF10400"/>
    </source>
</evidence>
<dbReference type="InterPro" id="IPR005149">
    <property type="entry name" value="Tscrpt_reg_PadR_N"/>
</dbReference>
<evidence type="ECO:0000313" key="4">
    <source>
        <dbReference type="Proteomes" id="UP001623592"/>
    </source>
</evidence>
<dbReference type="Proteomes" id="UP001623592">
    <property type="component" value="Unassembled WGS sequence"/>
</dbReference>
<evidence type="ECO:0000259" key="1">
    <source>
        <dbReference type="Pfam" id="PF03551"/>
    </source>
</evidence>
<dbReference type="Pfam" id="PF03551">
    <property type="entry name" value="PadR"/>
    <property type="match status" value="1"/>
</dbReference>
<dbReference type="EMBL" id="JBJIAA010000007">
    <property type="protein sequence ID" value="MFL0250702.1"/>
    <property type="molecule type" value="Genomic_DNA"/>
</dbReference>
<dbReference type="Gene3D" id="1.10.10.10">
    <property type="entry name" value="Winged helix-like DNA-binding domain superfamily/Winged helix DNA-binding domain"/>
    <property type="match status" value="1"/>
</dbReference>
<sequence>MSLKHALLGFLNYGGITGYQLKKFFDHSVSDFWSASLSQIYVTLNKMCEDKLVTVKEIESSSAMNKKIYYITDKGKKELVDWLREPAKIEKIRIEFLVKLYFSSNINTEEAIVQLEKLIGVLKMRLQYYKKWVKHIEKEHLLKENMKKEALFWRLTCSYGIMVRENSIEWCEECIEEIKKFNLEGFKNE</sequence>
<dbReference type="PANTHER" id="PTHR43252:SF6">
    <property type="entry name" value="NEGATIVE TRANSCRIPTION REGULATOR PADR"/>
    <property type="match status" value="1"/>
</dbReference>
<dbReference type="PANTHER" id="PTHR43252">
    <property type="entry name" value="TRANSCRIPTIONAL REGULATOR YQJI"/>
    <property type="match status" value="1"/>
</dbReference>
<proteinExistence type="predicted"/>
<feature type="domain" description="Transcription regulator PadR N-terminal" evidence="1">
    <location>
        <begin position="7"/>
        <end position="79"/>
    </location>
</feature>
<feature type="domain" description="Transcription regulator PadR C-terminal" evidence="2">
    <location>
        <begin position="92"/>
        <end position="178"/>
    </location>
</feature>
<dbReference type="InterPro" id="IPR018309">
    <property type="entry name" value="Tscrpt_reg_PadR_C"/>
</dbReference>
<dbReference type="SUPFAM" id="SSF46785">
    <property type="entry name" value="Winged helix' DNA-binding domain"/>
    <property type="match status" value="1"/>
</dbReference>
<evidence type="ECO:0000313" key="3">
    <source>
        <dbReference type="EMBL" id="MFL0250702.1"/>
    </source>
</evidence>
<reference evidence="3 4" key="1">
    <citation type="submission" date="2024-11" db="EMBL/GenBank/DDBJ databases">
        <authorList>
            <person name="Heng Y.C."/>
            <person name="Lim A.C.H."/>
            <person name="Lee J.K.Y."/>
            <person name="Kittelmann S."/>
        </authorList>
    </citation>
    <scope>NUCLEOTIDE SEQUENCE [LARGE SCALE GENOMIC DNA]</scope>
    <source>
        <strain evidence="3 4">WILCCON 0114</strain>
    </source>
</reference>
<dbReference type="RefSeq" id="WP_406787367.1">
    <property type="nucleotide sequence ID" value="NZ_JBJIAA010000007.1"/>
</dbReference>
<name>A0ABW8TG29_9CLOT</name>
<dbReference type="InterPro" id="IPR036390">
    <property type="entry name" value="WH_DNA-bd_sf"/>
</dbReference>
<accession>A0ABW8TG29</accession>
<keyword evidence="4" id="KW-1185">Reference proteome</keyword>
<gene>
    <name evidence="3" type="ORF">ACJDT4_09745</name>
</gene>
<protein>
    <submittedName>
        <fullName evidence="3">PadR family transcriptional regulator</fullName>
    </submittedName>
</protein>
<organism evidence="3 4">
    <name type="scientific">Clostridium neuense</name>
    <dbReference type="NCBI Taxonomy" id="1728934"/>
    <lineage>
        <taxon>Bacteria</taxon>
        <taxon>Bacillati</taxon>
        <taxon>Bacillota</taxon>
        <taxon>Clostridia</taxon>
        <taxon>Eubacteriales</taxon>
        <taxon>Clostridiaceae</taxon>
        <taxon>Clostridium</taxon>
    </lineage>
</organism>
<dbReference type="Gene3D" id="6.10.140.190">
    <property type="match status" value="1"/>
</dbReference>
<dbReference type="Pfam" id="PF10400">
    <property type="entry name" value="Vir_act_alpha_C"/>
    <property type="match status" value="1"/>
</dbReference>
<dbReference type="InterPro" id="IPR036388">
    <property type="entry name" value="WH-like_DNA-bd_sf"/>
</dbReference>